<dbReference type="AlphaFoldDB" id="A0A4Y2RSQ0"/>
<accession>A0A4Y2RSQ0</accession>
<dbReference type="OrthoDB" id="6470724at2759"/>
<dbReference type="Proteomes" id="UP000499080">
    <property type="component" value="Unassembled WGS sequence"/>
</dbReference>
<keyword evidence="2" id="KW-1185">Reference proteome</keyword>
<evidence type="ECO:0000313" key="2">
    <source>
        <dbReference type="Proteomes" id="UP000499080"/>
    </source>
</evidence>
<gene>
    <name evidence="1" type="ORF">AVEN_208222_1</name>
</gene>
<dbReference type="EMBL" id="BGPR01018331">
    <property type="protein sequence ID" value="GBN78872.1"/>
    <property type="molecule type" value="Genomic_DNA"/>
</dbReference>
<sequence>MIITWKQFFQHNLHQCWCTYPIVLSAPQIQLHNILWVAVSSTVGLRVERRYHLQSVCHQAVVLEDQTDEKSGWSVLQHPLYSPDLAPTRLLICLVH</sequence>
<organism evidence="1 2">
    <name type="scientific">Araneus ventricosus</name>
    <name type="common">Orbweaver spider</name>
    <name type="synonym">Epeira ventricosa</name>
    <dbReference type="NCBI Taxonomy" id="182803"/>
    <lineage>
        <taxon>Eukaryota</taxon>
        <taxon>Metazoa</taxon>
        <taxon>Ecdysozoa</taxon>
        <taxon>Arthropoda</taxon>
        <taxon>Chelicerata</taxon>
        <taxon>Arachnida</taxon>
        <taxon>Araneae</taxon>
        <taxon>Araneomorphae</taxon>
        <taxon>Entelegynae</taxon>
        <taxon>Araneoidea</taxon>
        <taxon>Araneidae</taxon>
        <taxon>Araneus</taxon>
    </lineage>
</organism>
<reference evidence="1 2" key="1">
    <citation type="journal article" date="2019" name="Sci. Rep.">
        <title>Orb-weaving spider Araneus ventricosus genome elucidates the spidroin gene catalogue.</title>
        <authorList>
            <person name="Kono N."/>
            <person name="Nakamura H."/>
            <person name="Ohtoshi R."/>
            <person name="Moran D.A.P."/>
            <person name="Shinohara A."/>
            <person name="Yoshida Y."/>
            <person name="Fujiwara M."/>
            <person name="Mori M."/>
            <person name="Tomita M."/>
            <person name="Arakawa K."/>
        </authorList>
    </citation>
    <scope>NUCLEOTIDE SEQUENCE [LARGE SCALE GENOMIC DNA]</scope>
</reference>
<comment type="caution">
    <text evidence="1">The sequence shown here is derived from an EMBL/GenBank/DDBJ whole genome shotgun (WGS) entry which is preliminary data.</text>
</comment>
<evidence type="ECO:0000313" key="1">
    <source>
        <dbReference type="EMBL" id="GBN78872.1"/>
    </source>
</evidence>
<protein>
    <submittedName>
        <fullName evidence="1">Uncharacterized protein</fullName>
    </submittedName>
</protein>
<proteinExistence type="predicted"/>
<name>A0A4Y2RSQ0_ARAVE</name>